<dbReference type="SUPFAM" id="SSF51971">
    <property type="entry name" value="Nucleotide-binding domain"/>
    <property type="match status" value="1"/>
</dbReference>
<evidence type="ECO:0000313" key="1">
    <source>
        <dbReference type="EMBL" id="OGD63384.1"/>
    </source>
</evidence>
<protein>
    <recommendedName>
        <fullName evidence="3">Amine oxidase domain-containing protein</fullName>
    </recommendedName>
</protein>
<gene>
    <name evidence="1" type="ORF">A2160_02785</name>
</gene>
<dbReference type="AlphaFoldDB" id="A0A1F5E804"/>
<dbReference type="Proteomes" id="UP000177006">
    <property type="component" value="Unassembled WGS sequence"/>
</dbReference>
<dbReference type="Gene3D" id="3.50.50.60">
    <property type="entry name" value="FAD/NAD(P)-binding domain"/>
    <property type="match status" value="1"/>
</dbReference>
<dbReference type="InterPro" id="IPR036188">
    <property type="entry name" value="FAD/NAD-bd_sf"/>
</dbReference>
<dbReference type="EMBL" id="MEZK01000010">
    <property type="protein sequence ID" value="OGD63384.1"/>
    <property type="molecule type" value="Genomic_DNA"/>
</dbReference>
<dbReference type="GO" id="GO:0008767">
    <property type="term" value="F:UDP-galactopyranose mutase activity"/>
    <property type="evidence" value="ECO:0007669"/>
    <property type="project" value="TreeGrafter"/>
</dbReference>
<evidence type="ECO:0008006" key="3">
    <source>
        <dbReference type="Google" id="ProtNLM"/>
    </source>
</evidence>
<dbReference type="GO" id="GO:0050660">
    <property type="term" value="F:flavin adenine dinucleotide binding"/>
    <property type="evidence" value="ECO:0007669"/>
    <property type="project" value="TreeGrafter"/>
</dbReference>
<dbReference type="NCBIfam" id="NF005545">
    <property type="entry name" value="PRK07208.1-1"/>
    <property type="match status" value="1"/>
</dbReference>
<dbReference type="NCBIfam" id="NF005546">
    <property type="entry name" value="PRK07208.1-2"/>
    <property type="match status" value="1"/>
</dbReference>
<dbReference type="GO" id="GO:0005829">
    <property type="term" value="C:cytosol"/>
    <property type="evidence" value="ECO:0007669"/>
    <property type="project" value="TreeGrafter"/>
</dbReference>
<dbReference type="PANTHER" id="PTHR21197">
    <property type="entry name" value="UDP-GALACTOPYRANOSE MUTASE"/>
    <property type="match status" value="1"/>
</dbReference>
<sequence>MENKIVIIGAGPAGLTVGYELKKRNQRFYILEKDSFIGGIARTIKYKGFRFDIGGHRFFTKDPKIERIWKTLLPPENWLKRQRLSRIYYDRFFFDYPLRLGNVVRGLGVKRSAAITLSYLNSRLFPIKDERTFEDWIVNRFGRHLYRTFFKTYTEKLWGVDCNQIQAQWAAQRIRGLSFFSAVKDAICSQLRMNHSSVIKTLITEFSYPKLGPGMLWEAMMKKIEDGKIGRVNLNTQVVKLILNKKGNKITKVVIKDKQGMEKIVRTSAVFSSMPISQLIPSLYPSAPHGVIEASQKLHYRDFILVALMFKIKNNFPDNWIYIHAPEVKIGRVQNFKNWSPFLVPNNQFVSLGLEYFCTRGDLLWNQADSQLKKLAKKELIMTGLLEPGKKNIDGKVVRVPKAYPVYDQDYKIVMPIVRHYLQQIKNLYPIGRNGMHKYNNMDHSMLTAILSVKNFYGAKHDIWRVNTEKKYHEEKHEY</sequence>
<dbReference type="NCBIfam" id="NF005548">
    <property type="entry name" value="PRK07208.1-4"/>
    <property type="match status" value="1"/>
</dbReference>
<dbReference type="NCBIfam" id="NF005547">
    <property type="entry name" value="PRK07208.1-3"/>
    <property type="match status" value="1"/>
</dbReference>
<organism evidence="1 2">
    <name type="scientific">Candidatus Beckwithbacteria bacterium RBG_13_42_9</name>
    <dbReference type="NCBI Taxonomy" id="1797457"/>
    <lineage>
        <taxon>Bacteria</taxon>
        <taxon>Candidatus Beckwithiibacteriota</taxon>
    </lineage>
</organism>
<dbReference type="PANTHER" id="PTHR21197:SF0">
    <property type="entry name" value="UDP-GALACTOPYRANOSE MUTASE"/>
    <property type="match status" value="1"/>
</dbReference>
<evidence type="ECO:0000313" key="2">
    <source>
        <dbReference type="Proteomes" id="UP000177006"/>
    </source>
</evidence>
<comment type="caution">
    <text evidence="1">The sequence shown here is derived from an EMBL/GenBank/DDBJ whole genome shotgun (WGS) entry which is preliminary data.</text>
</comment>
<dbReference type="STRING" id="1797457.A2160_02785"/>
<proteinExistence type="predicted"/>
<dbReference type="Pfam" id="PF13450">
    <property type="entry name" value="NAD_binding_8"/>
    <property type="match status" value="1"/>
</dbReference>
<accession>A0A1F5E804</accession>
<reference evidence="1 2" key="1">
    <citation type="journal article" date="2016" name="Nat. Commun.">
        <title>Thousands of microbial genomes shed light on interconnected biogeochemical processes in an aquifer system.</title>
        <authorList>
            <person name="Anantharaman K."/>
            <person name="Brown C.T."/>
            <person name="Hug L.A."/>
            <person name="Sharon I."/>
            <person name="Castelle C.J."/>
            <person name="Probst A.J."/>
            <person name="Thomas B.C."/>
            <person name="Singh A."/>
            <person name="Wilkins M.J."/>
            <person name="Karaoz U."/>
            <person name="Brodie E.L."/>
            <person name="Williams K.H."/>
            <person name="Hubbard S.S."/>
            <person name="Banfield J.F."/>
        </authorList>
    </citation>
    <scope>NUCLEOTIDE SEQUENCE [LARGE SCALE GENOMIC DNA]</scope>
</reference>
<name>A0A1F5E804_9BACT</name>